<comment type="caution">
    <text evidence="1">The sequence shown here is derived from an EMBL/GenBank/DDBJ whole genome shotgun (WGS) entry which is preliminary data.</text>
</comment>
<gene>
    <name evidence="1" type="ORF">PXEA_LOCUS3110</name>
</gene>
<organism evidence="1 2">
    <name type="scientific">Protopolystoma xenopodis</name>
    <dbReference type="NCBI Taxonomy" id="117903"/>
    <lineage>
        <taxon>Eukaryota</taxon>
        <taxon>Metazoa</taxon>
        <taxon>Spiralia</taxon>
        <taxon>Lophotrochozoa</taxon>
        <taxon>Platyhelminthes</taxon>
        <taxon>Monogenea</taxon>
        <taxon>Polyopisthocotylea</taxon>
        <taxon>Polystomatidea</taxon>
        <taxon>Polystomatidae</taxon>
        <taxon>Protopolystoma</taxon>
    </lineage>
</organism>
<evidence type="ECO:0000313" key="2">
    <source>
        <dbReference type="Proteomes" id="UP000784294"/>
    </source>
</evidence>
<accession>A0A448WEK1</accession>
<dbReference type="AlphaFoldDB" id="A0A448WEK1"/>
<evidence type="ECO:0000313" key="1">
    <source>
        <dbReference type="EMBL" id="VEL09670.1"/>
    </source>
</evidence>
<protein>
    <submittedName>
        <fullName evidence="1">Uncharacterized protein</fullName>
    </submittedName>
</protein>
<sequence>MRRHRFLDFLPTPVYLLTPACPSLRKIPRLNLQLSSLVEKVRLAHSVDPAMSTSLENANVELRHLFFS</sequence>
<dbReference type="EMBL" id="CAAALY010006924">
    <property type="protein sequence ID" value="VEL09670.1"/>
    <property type="molecule type" value="Genomic_DNA"/>
</dbReference>
<keyword evidence="2" id="KW-1185">Reference proteome</keyword>
<reference evidence="1" key="1">
    <citation type="submission" date="2018-11" db="EMBL/GenBank/DDBJ databases">
        <authorList>
            <consortium name="Pathogen Informatics"/>
        </authorList>
    </citation>
    <scope>NUCLEOTIDE SEQUENCE</scope>
</reference>
<proteinExistence type="predicted"/>
<name>A0A448WEK1_9PLAT</name>
<dbReference type="Proteomes" id="UP000784294">
    <property type="component" value="Unassembled WGS sequence"/>
</dbReference>